<proteinExistence type="predicted"/>
<reference evidence="1 2" key="1">
    <citation type="submission" date="2023-10" db="EMBL/GenBank/DDBJ databases">
        <title>Rubellicoccus peritrichatus gen. nov., sp. nov., isolated from an algae of coral reef tank.</title>
        <authorList>
            <person name="Luo J."/>
        </authorList>
    </citation>
    <scope>NUCLEOTIDE SEQUENCE [LARGE SCALE GENOMIC DNA]</scope>
    <source>
        <strain evidence="1 2">CR14</strain>
    </source>
</reference>
<dbReference type="Proteomes" id="UP001304300">
    <property type="component" value="Chromosome"/>
</dbReference>
<evidence type="ECO:0000313" key="1">
    <source>
        <dbReference type="EMBL" id="WOO43561.1"/>
    </source>
</evidence>
<evidence type="ECO:0000313" key="2">
    <source>
        <dbReference type="Proteomes" id="UP001304300"/>
    </source>
</evidence>
<keyword evidence="2" id="KW-1185">Reference proteome</keyword>
<dbReference type="RefSeq" id="WP_317836121.1">
    <property type="nucleotide sequence ID" value="NZ_CP136920.1"/>
</dbReference>
<sequence length="149" mass="16809">MKRKLTSNTFALLLLLGMPPLFVAYLYFSPFERFNSIDASKPFECSVSKPLIRVKDSFYFGAYGKLEQGGGYFQIIRKEGSRGYISHVSPGTFYANLMSDEKSPDKITIIWNPDEGTVGEFDLLLANGGAEFLIVKWGEKHIDYTNISQ</sequence>
<dbReference type="KEGG" id="puo:RZN69_10720"/>
<gene>
    <name evidence="1" type="ORF">RZN69_10720</name>
</gene>
<name>A0AAQ3QVN5_9BACT</name>
<dbReference type="AlphaFoldDB" id="A0AAQ3QVN5"/>
<protein>
    <submittedName>
        <fullName evidence="1">Uncharacterized protein</fullName>
    </submittedName>
</protein>
<accession>A0AAQ3QVN5</accession>
<dbReference type="EMBL" id="CP136920">
    <property type="protein sequence ID" value="WOO43561.1"/>
    <property type="molecule type" value="Genomic_DNA"/>
</dbReference>
<organism evidence="1 2">
    <name type="scientific">Rubellicoccus peritrichatus</name>
    <dbReference type="NCBI Taxonomy" id="3080537"/>
    <lineage>
        <taxon>Bacteria</taxon>
        <taxon>Pseudomonadati</taxon>
        <taxon>Verrucomicrobiota</taxon>
        <taxon>Opitutia</taxon>
        <taxon>Puniceicoccales</taxon>
        <taxon>Cerasicoccaceae</taxon>
        <taxon>Rubellicoccus</taxon>
    </lineage>
</organism>